<name>A0A1C3KQ44_PLAOA</name>
<evidence type="ECO:0000313" key="3">
    <source>
        <dbReference type="Proteomes" id="UP000243200"/>
    </source>
</evidence>
<accession>A0A1C3KQ44</accession>
<dbReference type="Proteomes" id="UP000243200">
    <property type="component" value="Chromosome 7"/>
</dbReference>
<dbReference type="VEuPathDB" id="PlasmoDB:PocGH01_07010300"/>
<keyword evidence="1" id="KW-0472">Membrane</keyword>
<dbReference type="OrthoDB" id="375824at2759"/>
<evidence type="ECO:0000256" key="1">
    <source>
        <dbReference type="SAM" id="Phobius"/>
    </source>
</evidence>
<dbReference type="VEuPathDB" id="PlasmoDB:POWCR01_070005300"/>
<reference evidence="2 3" key="1">
    <citation type="submission" date="2016-06" db="EMBL/GenBank/DDBJ databases">
        <authorList>
            <consortium name="Pathogen Informatics"/>
        </authorList>
    </citation>
    <scope>NUCLEOTIDE SEQUENCE [LARGE SCALE GENOMIC DNA]</scope>
    <source>
        <strain evidence="2">PowCR01</strain>
    </source>
</reference>
<dbReference type="EMBL" id="LT594511">
    <property type="protein sequence ID" value="SBT76226.1"/>
    <property type="molecule type" value="Genomic_DNA"/>
</dbReference>
<protein>
    <submittedName>
        <fullName evidence="2">Uncharacterized protein</fullName>
    </submittedName>
</protein>
<proteinExistence type="predicted"/>
<gene>
    <name evidence="2" type="primary">PowCR01_070005300</name>
    <name evidence="2" type="ORF">POWCR01_070005300</name>
</gene>
<keyword evidence="1" id="KW-1133">Transmembrane helix</keyword>
<organism evidence="2 3">
    <name type="scientific">Plasmodium ovale</name>
    <name type="common">malaria parasite P. ovale</name>
    <dbReference type="NCBI Taxonomy" id="36330"/>
    <lineage>
        <taxon>Eukaryota</taxon>
        <taxon>Sar</taxon>
        <taxon>Alveolata</taxon>
        <taxon>Apicomplexa</taxon>
        <taxon>Aconoidasida</taxon>
        <taxon>Haemosporida</taxon>
        <taxon>Plasmodiidae</taxon>
        <taxon>Plasmodium</taxon>
        <taxon>Plasmodium (Plasmodium)</taxon>
    </lineage>
</organism>
<dbReference type="Pfam" id="PF09716">
    <property type="entry name" value="ETRAMP"/>
    <property type="match status" value="1"/>
</dbReference>
<evidence type="ECO:0000313" key="2">
    <source>
        <dbReference type="EMBL" id="SBT76226.1"/>
    </source>
</evidence>
<dbReference type="AlphaFoldDB" id="A0A1C3KQ44"/>
<sequence length="92" mass="11073">MMQFSKMLYPFIFHIWIILFNICNCTDNNSRQKDIIDPRILELSTQVEKMHRKYNLIYSIIVSGTLLLIIASTMGFILHDHIMDVKMRRKRR</sequence>
<keyword evidence="1" id="KW-0812">Transmembrane</keyword>
<feature type="transmembrane region" description="Helical" evidence="1">
    <location>
        <begin position="56"/>
        <end position="82"/>
    </location>
</feature>